<dbReference type="EMBL" id="VSSB01000001">
    <property type="protein sequence ID" value="TYL52564.1"/>
    <property type="molecule type" value="Genomic_DNA"/>
</dbReference>
<evidence type="ECO:0000256" key="5">
    <source>
        <dbReference type="ARBA" id="ARBA00023136"/>
    </source>
</evidence>
<dbReference type="PANTHER" id="PTHR30213">
    <property type="entry name" value="INNER MEMBRANE PROTEIN YHJD"/>
    <property type="match status" value="1"/>
</dbReference>
<dbReference type="AlphaFoldDB" id="A0A5S4V030"/>
<evidence type="ECO:0000256" key="6">
    <source>
        <dbReference type="SAM" id="MobiDB-lite"/>
    </source>
</evidence>
<evidence type="ECO:0000313" key="9">
    <source>
        <dbReference type="Proteomes" id="UP000325243"/>
    </source>
</evidence>
<feature type="region of interest" description="Disordered" evidence="6">
    <location>
        <begin position="1"/>
        <end position="84"/>
    </location>
</feature>
<name>A0A5S4V030_9MICO</name>
<proteinExistence type="predicted"/>
<dbReference type="PANTHER" id="PTHR30213:SF1">
    <property type="entry name" value="INNER MEMBRANE PROTEIN YHJD"/>
    <property type="match status" value="1"/>
</dbReference>
<feature type="transmembrane region" description="Helical" evidence="7">
    <location>
        <begin position="191"/>
        <end position="218"/>
    </location>
</feature>
<keyword evidence="4 7" id="KW-1133">Transmembrane helix</keyword>
<protein>
    <submittedName>
        <fullName evidence="8">YihY/virulence factor BrkB family protein</fullName>
    </submittedName>
</protein>
<dbReference type="Proteomes" id="UP000325243">
    <property type="component" value="Unassembled WGS sequence"/>
</dbReference>
<feature type="compositionally biased region" description="Low complexity" evidence="6">
    <location>
        <begin position="22"/>
        <end position="61"/>
    </location>
</feature>
<organism evidence="8 9">
    <name type="scientific">Agromyces mariniharenae</name>
    <dbReference type="NCBI Taxonomy" id="2604423"/>
    <lineage>
        <taxon>Bacteria</taxon>
        <taxon>Bacillati</taxon>
        <taxon>Actinomycetota</taxon>
        <taxon>Actinomycetes</taxon>
        <taxon>Micrococcales</taxon>
        <taxon>Microbacteriaceae</taxon>
        <taxon>Agromyces</taxon>
    </lineage>
</organism>
<gene>
    <name evidence="8" type="ORF">FYC51_02055</name>
</gene>
<feature type="transmembrane region" description="Helical" evidence="7">
    <location>
        <begin position="347"/>
        <end position="376"/>
    </location>
</feature>
<feature type="compositionally biased region" description="Basic and acidic residues" evidence="6">
    <location>
        <begin position="74"/>
        <end position="84"/>
    </location>
</feature>
<evidence type="ECO:0000256" key="4">
    <source>
        <dbReference type="ARBA" id="ARBA00022989"/>
    </source>
</evidence>
<feature type="transmembrane region" description="Helical" evidence="7">
    <location>
        <begin position="129"/>
        <end position="148"/>
    </location>
</feature>
<keyword evidence="5 7" id="KW-0472">Membrane</keyword>
<accession>A0A5S4V030</accession>
<feature type="transmembrane region" description="Helical" evidence="7">
    <location>
        <begin position="318"/>
        <end position="341"/>
    </location>
</feature>
<evidence type="ECO:0000256" key="7">
    <source>
        <dbReference type="SAM" id="Phobius"/>
    </source>
</evidence>
<comment type="subcellular location">
    <subcellularLocation>
        <location evidence="1">Cell membrane</location>
        <topology evidence="1">Multi-pass membrane protein</topology>
    </subcellularLocation>
</comment>
<dbReference type="InterPro" id="IPR017039">
    <property type="entry name" value="Virul_fac_BrkB"/>
</dbReference>
<keyword evidence="3 7" id="KW-0812">Transmembrane</keyword>
<comment type="caution">
    <text evidence="8">The sequence shown here is derived from an EMBL/GenBank/DDBJ whole genome shotgun (WGS) entry which is preliminary data.</text>
</comment>
<evidence type="ECO:0000256" key="2">
    <source>
        <dbReference type="ARBA" id="ARBA00022475"/>
    </source>
</evidence>
<evidence type="ECO:0000256" key="3">
    <source>
        <dbReference type="ARBA" id="ARBA00022692"/>
    </source>
</evidence>
<keyword evidence="2" id="KW-1003">Cell membrane</keyword>
<feature type="transmembrane region" description="Helical" evidence="7">
    <location>
        <begin position="286"/>
        <end position="306"/>
    </location>
</feature>
<feature type="transmembrane region" description="Helical" evidence="7">
    <location>
        <begin position="239"/>
        <end position="266"/>
    </location>
</feature>
<dbReference type="GO" id="GO:0005886">
    <property type="term" value="C:plasma membrane"/>
    <property type="evidence" value="ECO:0007669"/>
    <property type="project" value="UniProtKB-SubCell"/>
</dbReference>
<keyword evidence="9" id="KW-1185">Reference proteome</keyword>
<reference evidence="8 9" key="1">
    <citation type="submission" date="2019-08" db="EMBL/GenBank/DDBJ databases">
        <authorList>
            <person name="Hu J."/>
        </authorList>
    </citation>
    <scope>NUCLEOTIDE SEQUENCE [LARGE SCALE GENOMIC DNA]</scope>
    <source>
        <strain evidence="8 9">NEAU-184</strain>
    </source>
</reference>
<sequence>MSEPTPAGRGRSRRRGSDAAKARGATDAAAPATAVVSSNAATTAAATGAAATGVPAAAPSTPEVAGGPSSSTKGRFEELSEQTRQRFEPQIATMTNLTEKTMALFPVRVWRLFLARNGFLLSAGMSYQALFAIFAAVYIVFAVAGIWLTGNPDTLDAFITLLNSYAPGLVGDDGIISTEDLTTIATSSTSLFGLTGAVALVGLIWTAIDWITYSRLAVRSIFGLPKDTSAYVLLKSRDFLVGLAFGTILILATALSVAATSFFGWLTGLMGLPEDSGWSEALVQGGSMVVVFAIDTLALAVLFRFLSAAAMPWRRMWVGSLLGSAALTLLQLLSGLIVAGATKNPLLATFAVFIGLLLWFRVISIIILVAAAWIAVEAFDAHETLRIVSPEELAAEERAREEDALVTAARVRVREAERAVAAASWYERVPARRRLSKAQAELAAAEAAIGPRPAKKNVGGLP</sequence>
<dbReference type="Pfam" id="PF03631">
    <property type="entry name" value="Virul_fac_BrkB"/>
    <property type="match status" value="1"/>
</dbReference>
<evidence type="ECO:0000256" key="1">
    <source>
        <dbReference type="ARBA" id="ARBA00004651"/>
    </source>
</evidence>
<evidence type="ECO:0000313" key="8">
    <source>
        <dbReference type="EMBL" id="TYL52564.1"/>
    </source>
</evidence>
<dbReference type="RefSeq" id="WP_148732027.1">
    <property type="nucleotide sequence ID" value="NZ_VSSB01000001.1"/>
</dbReference>